<evidence type="ECO:0000313" key="1">
    <source>
        <dbReference type="EMBL" id="OZM70005.1"/>
    </source>
</evidence>
<gene>
    <name evidence="1" type="ORF">CFN78_27450</name>
</gene>
<dbReference type="InParanoid" id="A0A263CY32"/>
<accession>A0A263CY32</accession>
<dbReference type="RefSeq" id="WP_094866126.1">
    <property type="nucleotide sequence ID" value="NZ_NKYE01000027.1"/>
</dbReference>
<sequence length="144" mass="15699">MGLFSRVRDLLGTRSEPPLTADDPDLAVVAASFDPAEADSAALARAREWCEERPAVLRHHLTLPPDRFGEAATILAQDGWELREIPWPDPDSAEPGQVRVHALRVQVLDALHCAQERSRMAGLAQRLGGDSLGWDALQPVPPQA</sequence>
<dbReference type="Proteomes" id="UP000242444">
    <property type="component" value="Unassembled WGS sequence"/>
</dbReference>
<evidence type="ECO:0000313" key="2">
    <source>
        <dbReference type="Proteomes" id="UP000242444"/>
    </source>
</evidence>
<comment type="caution">
    <text evidence="1">The sequence shown here is derived from an EMBL/GenBank/DDBJ whole genome shotgun (WGS) entry which is preliminary data.</text>
</comment>
<reference evidence="1 2" key="1">
    <citation type="submission" date="2017-07" db="EMBL/GenBank/DDBJ databases">
        <title>Amycolatopsis antarcticus sp. nov., isolated from the surface of an Antarcticus brown macroalga.</title>
        <authorList>
            <person name="Wang J."/>
            <person name="Leiva S."/>
            <person name="Huang J."/>
            <person name="Huang Y."/>
        </authorList>
    </citation>
    <scope>NUCLEOTIDE SEQUENCE [LARGE SCALE GENOMIC DNA]</scope>
    <source>
        <strain evidence="1 2">AU-G6</strain>
    </source>
</reference>
<keyword evidence="2" id="KW-1185">Reference proteome</keyword>
<name>A0A263CY32_9PSEU</name>
<organism evidence="1 2">
    <name type="scientific">Amycolatopsis antarctica</name>
    <dbReference type="NCBI Taxonomy" id="1854586"/>
    <lineage>
        <taxon>Bacteria</taxon>
        <taxon>Bacillati</taxon>
        <taxon>Actinomycetota</taxon>
        <taxon>Actinomycetes</taxon>
        <taxon>Pseudonocardiales</taxon>
        <taxon>Pseudonocardiaceae</taxon>
        <taxon>Amycolatopsis</taxon>
    </lineage>
</organism>
<protein>
    <submittedName>
        <fullName evidence="1">Uncharacterized protein</fullName>
    </submittedName>
</protein>
<dbReference type="OrthoDB" id="4555099at2"/>
<dbReference type="EMBL" id="NKYE01000027">
    <property type="protein sequence ID" value="OZM70005.1"/>
    <property type="molecule type" value="Genomic_DNA"/>
</dbReference>
<dbReference type="AlphaFoldDB" id="A0A263CY32"/>
<proteinExistence type="predicted"/>